<dbReference type="AlphaFoldDB" id="A0A1Q9HFI1"/>
<dbReference type="EMBL" id="MJMJ01000023">
    <property type="protein sequence ID" value="OLQ88476.1"/>
    <property type="molecule type" value="Genomic_DNA"/>
</dbReference>
<evidence type="ECO:0000313" key="2">
    <source>
        <dbReference type="Proteomes" id="UP000186313"/>
    </source>
</evidence>
<dbReference type="RefSeq" id="WP_075709650.1">
    <property type="nucleotide sequence ID" value="NZ_MJMJ01000023.1"/>
</dbReference>
<name>A0A1Q9HFI1_9VIBR</name>
<accession>A0A1Q9HFI1</accession>
<organism evidence="1 2">
    <name type="scientific">Vibrio panuliri</name>
    <dbReference type="NCBI Taxonomy" id="1381081"/>
    <lineage>
        <taxon>Bacteria</taxon>
        <taxon>Pseudomonadati</taxon>
        <taxon>Pseudomonadota</taxon>
        <taxon>Gammaproteobacteria</taxon>
        <taxon>Vibrionales</taxon>
        <taxon>Vibrionaceae</taxon>
        <taxon>Vibrio</taxon>
    </lineage>
</organism>
<protein>
    <submittedName>
        <fullName evidence="1">Uncharacterized protein</fullName>
    </submittedName>
</protein>
<proteinExistence type="predicted"/>
<sequence length="83" mass="9736">MSDSDNVIELAMTHLNTVMEYRLVEIRNNLVKVKNPEVLSDRIADLKEAICHFNVNSEAVSYKQMSKFQELREEYLILISLYE</sequence>
<evidence type="ECO:0000313" key="1">
    <source>
        <dbReference type="EMBL" id="OLQ88476.1"/>
    </source>
</evidence>
<dbReference type="Proteomes" id="UP000186313">
    <property type="component" value="Unassembled WGS sequence"/>
</dbReference>
<reference evidence="1 2" key="1">
    <citation type="submission" date="2016-09" db="EMBL/GenBank/DDBJ databases">
        <title>Genomic Taxonomy of the Vibrionaceae.</title>
        <authorList>
            <person name="Gonzalez-Castillo A."/>
            <person name="Gomez-Gil B."/>
            <person name="Enciso-Ibarra K."/>
        </authorList>
    </citation>
    <scope>NUCLEOTIDE SEQUENCE [LARGE SCALE GENOMIC DNA]</scope>
    <source>
        <strain evidence="1 2">CAIM 703</strain>
    </source>
</reference>
<comment type="caution">
    <text evidence="1">The sequence shown here is derived from an EMBL/GenBank/DDBJ whole genome shotgun (WGS) entry which is preliminary data.</text>
</comment>
<gene>
    <name evidence="1" type="ORF">BIY22_09990</name>
</gene>